<keyword evidence="4" id="KW-0255">Endonuclease</keyword>
<evidence type="ECO:0000256" key="4">
    <source>
        <dbReference type="ARBA" id="ARBA00022759"/>
    </source>
</evidence>
<dbReference type="PANTHER" id="PTHR37984">
    <property type="entry name" value="PROTEIN CBG26694"/>
    <property type="match status" value="1"/>
</dbReference>
<protein>
    <recommendedName>
        <fullName evidence="7">Reverse transcriptase RNase H-like domain-containing protein</fullName>
    </recommendedName>
</protein>
<accession>A0A9Q3C947</accession>
<dbReference type="InterPro" id="IPR043502">
    <property type="entry name" value="DNA/RNA_pol_sf"/>
</dbReference>
<reference evidence="8" key="1">
    <citation type="submission" date="2021-03" db="EMBL/GenBank/DDBJ databases">
        <title>Draft genome sequence of rust myrtle Austropuccinia psidii MF-1, a brazilian biotype.</title>
        <authorList>
            <person name="Quecine M.C."/>
            <person name="Pachon D.M.R."/>
            <person name="Bonatelli M.L."/>
            <person name="Correr F.H."/>
            <person name="Franceschini L.M."/>
            <person name="Leite T.F."/>
            <person name="Margarido G.R.A."/>
            <person name="Almeida C.A."/>
            <person name="Ferrarezi J.A."/>
            <person name="Labate C.A."/>
        </authorList>
    </citation>
    <scope>NUCLEOTIDE SEQUENCE</scope>
    <source>
        <strain evidence="8">MF-1</strain>
    </source>
</reference>
<dbReference type="GO" id="GO:0003964">
    <property type="term" value="F:RNA-directed DNA polymerase activity"/>
    <property type="evidence" value="ECO:0007669"/>
    <property type="project" value="UniProtKB-KW"/>
</dbReference>
<sequence>MSFLRFAHYYRQHLKDSAIHAQSLYRICDQQTVFEMTQERLQEYDKINYDLTNAPFLSISDWKLPFKLYIDACCEGLSAALHQFQIVYDKPYEGPVCFISRQIKTTVARYGASQMELICLFGAFEKLHYYLYGSAFKVITDCNEATSLLNMKTPNRHMLRWRISKQEDRGNMTIVNEAGNIHNNAYGLSRWAFPNTLDNPAYVLATAELQIQI</sequence>
<dbReference type="InterPro" id="IPR041373">
    <property type="entry name" value="RT_RNaseH"/>
</dbReference>
<dbReference type="Gene3D" id="3.30.70.270">
    <property type="match status" value="1"/>
</dbReference>
<evidence type="ECO:0000256" key="1">
    <source>
        <dbReference type="ARBA" id="ARBA00022679"/>
    </source>
</evidence>
<dbReference type="SUPFAM" id="SSF56672">
    <property type="entry name" value="DNA/RNA polymerases"/>
    <property type="match status" value="1"/>
</dbReference>
<evidence type="ECO:0000259" key="7">
    <source>
        <dbReference type="Pfam" id="PF17917"/>
    </source>
</evidence>
<keyword evidence="1" id="KW-0808">Transferase</keyword>
<keyword evidence="6" id="KW-0695">RNA-directed DNA polymerase</keyword>
<dbReference type="EMBL" id="AVOT02005387">
    <property type="protein sequence ID" value="MBW0478940.1"/>
    <property type="molecule type" value="Genomic_DNA"/>
</dbReference>
<evidence type="ECO:0000313" key="8">
    <source>
        <dbReference type="EMBL" id="MBW0478940.1"/>
    </source>
</evidence>
<keyword evidence="5" id="KW-0378">Hydrolase</keyword>
<dbReference type="InterPro" id="IPR043128">
    <property type="entry name" value="Rev_trsase/Diguanyl_cyclase"/>
</dbReference>
<organism evidence="8 9">
    <name type="scientific">Austropuccinia psidii MF-1</name>
    <dbReference type="NCBI Taxonomy" id="1389203"/>
    <lineage>
        <taxon>Eukaryota</taxon>
        <taxon>Fungi</taxon>
        <taxon>Dikarya</taxon>
        <taxon>Basidiomycota</taxon>
        <taxon>Pucciniomycotina</taxon>
        <taxon>Pucciniomycetes</taxon>
        <taxon>Pucciniales</taxon>
        <taxon>Sphaerophragmiaceae</taxon>
        <taxon>Austropuccinia</taxon>
    </lineage>
</organism>
<gene>
    <name evidence="8" type="ORF">O181_018655</name>
</gene>
<evidence type="ECO:0000256" key="3">
    <source>
        <dbReference type="ARBA" id="ARBA00022722"/>
    </source>
</evidence>
<dbReference type="Proteomes" id="UP000765509">
    <property type="component" value="Unassembled WGS sequence"/>
</dbReference>
<comment type="caution">
    <text evidence="8">The sequence shown here is derived from an EMBL/GenBank/DDBJ whole genome shotgun (WGS) entry which is preliminary data.</text>
</comment>
<name>A0A9Q3C947_9BASI</name>
<evidence type="ECO:0000256" key="2">
    <source>
        <dbReference type="ARBA" id="ARBA00022695"/>
    </source>
</evidence>
<evidence type="ECO:0000313" key="9">
    <source>
        <dbReference type="Proteomes" id="UP000765509"/>
    </source>
</evidence>
<dbReference type="InterPro" id="IPR050951">
    <property type="entry name" value="Retrovirus_Pol_polyprotein"/>
</dbReference>
<proteinExistence type="predicted"/>
<evidence type="ECO:0000256" key="6">
    <source>
        <dbReference type="ARBA" id="ARBA00022918"/>
    </source>
</evidence>
<keyword evidence="9" id="KW-1185">Reference proteome</keyword>
<dbReference type="OrthoDB" id="5593162at2759"/>
<dbReference type="GO" id="GO:0016787">
    <property type="term" value="F:hydrolase activity"/>
    <property type="evidence" value="ECO:0007669"/>
    <property type="project" value="UniProtKB-KW"/>
</dbReference>
<keyword evidence="2" id="KW-0548">Nucleotidyltransferase</keyword>
<evidence type="ECO:0000256" key="5">
    <source>
        <dbReference type="ARBA" id="ARBA00022801"/>
    </source>
</evidence>
<keyword evidence="3" id="KW-0540">Nuclease</keyword>
<dbReference type="Pfam" id="PF17917">
    <property type="entry name" value="RT_RNaseH"/>
    <property type="match status" value="1"/>
</dbReference>
<dbReference type="GO" id="GO:0004519">
    <property type="term" value="F:endonuclease activity"/>
    <property type="evidence" value="ECO:0007669"/>
    <property type="project" value="UniProtKB-KW"/>
</dbReference>
<feature type="domain" description="Reverse transcriptase RNase H-like" evidence="7">
    <location>
        <begin position="61"/>
        <end position="163"/>
    </location>
</feature>
<dbReference type="AlphaFoldDB" id="A0A9Q3C947"/>
<dbReference type="PANTHER" id="PTHR37984:SF5">
    <property type="entry name" value="PROTEIN NYNRIN-LIKE"/>
    <property type="match status" value="1"/>
</dbReference>